<dbReference type="CDD" id="cd09917">
    <property type="entry name" value="F-box_SF"/>
    <property type="match status" value="1"/>
</dbReference>
<dbReference type="EMBL" id="CADEPM010000002">
    <property type="protein sequence ID" value="CAB3400116.1"/>
    <property type="molecule type" value="Genomic_DNA"/>
</dbReference>
<dbReference type="SUPFAM" id="SSF81383">
    <property type="entry name" value="F-box domain"/>
    <property type="match status" value="1"/>
</dbReference>
<proteinExistence type="predicted"/>
<organism evidence="2 3">
    <name type="scientific">Caenorhabditis bovis</name>
    <dbReference type="NCBI Taxonomy" id="2654633"/>
    <lineage>
        <taxon>Eukaryota</taxon>
        <taxon>Metazoa</taxon>
        <taxon>Ecdysozoa</taxon>
        <taxon>Nematoda</taxon>
        <taxon>Chromadorea</taxon>
        <taxon>Rhabditida</taxon>
        <taxon>Rhabditina</taxon>
        <taxon>Rhabditomorpha</taxon>
        <taxon>Rhabditoidea</taxon>
        <taxon>Rhabditidae</taxon>
        <taxon>Peloderinae</taxon>
        <taxon>Caenorhabditis</taxon>
    </lineage>
</organism>
<accession>A0A8S1EQG4</accession>
<dbReference type="PROSITE" id="PS50181">
    <property type="entry name" value="FBOX"/>
    <property type="match status" value="1"/>
</dbReference>
<dbReference type="AlphaFoldDB" id="A0A8S1EQG4"/>
<evidence type="ECO:0000313" key="3">
    <source>
        <dbReference type="Proteomes" id="UP000494206"/>
    </source>
</evidence>
<name>A0A8S1EQG4_9PELO</name>
<dbReference type="Proteomes" id="UP000494206">
    <property type="component" value="Unassembled WGS sequence"/>
</dbReference>
<protein>
    <recommendedName>
        <fullName evidence="1">F-box domain-containing protein</fullName>
    </recommendedName>
</protein>
<dbReference type="SMART" id="SM00256">
    <property type="entry name" value="FBOX"/>
    <property type="match status" value="1"/>
</dbReference>
<dbReference type="Pfam" id="PF00646">
    <property type="entry name" value="F-box"/>
    <property type="match status" value="1"/>
</dbReference>
<gene>
    <name evidence="2" type="ORF">CBOVIS_LOCUS3123</name>
</gene>
<dbReference type="InterPro" id="IPR036047">
    <property type="entry name" value="F-box-like_dom_sf"/>
</dbReference>
<dbReference type="InterPro" id="IPR001810">
    <property type="entry name" value="F-box_dom"/>
</dbReference>
<evidence type="ECO:0000259" key="1">
    <source>
        <dbReference type="PROSITE" id="PS50181"/>
    </source>
</evidence>
<keyword evidence="3" id="KW-1185">Reference proteome</keyword>
<reference evidence="2 3" key="1">
    <citation type="submission" date="2020-04" db="EMBL/GenBank/DDBJ databases">
        <authorList>
            <person name="Laetsch R D."/>
            <person name="Stevens L."/>
            <person name="Kumar S."/>
            <person name="Blaxter L. M."/>
        </authorList>
    </citation>
    <scope>NUCLEOTIDE SEQUENCE [LARGE SCALE GENOMIC DNA]</scope>
</reference>
<comment type="caution">
    <text evidence="2">The sequence shown here is derived from an EMBL/GenBank/DDBJ whole genome shotgun (WGS) entry which is preliminary data.</text>
</comment>
<sequence length="321" mass="37823">MASIHCVPCEVIHKIFEFSNPLEVPRLRLVCNAFNRIIKRNYPYLPRVPYIIRIFMEDGQIMIAHKKSGNETDCAKDLFEFDFDIWREISIVQIELVDFDLSKNSRALEAFQLVYDNYVKTRQASLRQLTLINTDFKNQQLGVFEHFINAALETCEKIVVENCTIPINFDESYISKSKFDHFRWINSSALTPLPSDQILQKITMEMKNNVNKRTYLTEIDQVAVKNVCDFIEEWLQLPVASFFNFTFNNCDEFWKSNFLLECERRKLTHFYMEFQSKAHANAHVKVSFSQNSRTCCIWPVVDVPARTTGQSVCYARYFRDF</sequence>
<dbReference type="OrthoDB" id="5783348at2759"/>
<feature type="domain" description="F-box" evidence="1">
    <location>
        <begin position="1"/>
        <end position="47"/>
    </location>
</feature>
<evidence type="ECO:0000313" key="2">
    <source>
        <dbReference type="EMBL" id="CAB3400116.1"/>
    </source>
</evidence>